<protein>
    <recommendedName>
        <fullName evidence="4">TM2 domain-containing protein</fullName>
    </recommendedName>
</protein>
<dbReference type="OrthoDB" id="9792998at2"/>
<proteinExistence type="predicted"/>
<organism evidence="2 3">
    <name type="scientific">Persicimonas caeni</name>
    <dbReference type="NCBI Taxonomy" id="2292766"/>
    <lineage>
        <taxon>Bacteria</taxon>
        <taxon>Deltaproteobacteria</taxon>
        <taxon>Bradymonadales</taxon>
        <taxon>Bradymonadaceae</taxon>
        <taxon>Persicimonas</taxon>
    </lineage>
</organism>
<keyword evidence="3" id="KW-1185">Reference proteome</keyword>
<keyword evidence="1" id="KW-1133">Transmembrane helix</keyword>
<reference evidence="2 3" key="1">
    <citation type="submission" date="2019-06" db="EMBL/GenBank/DDBJ databases">
        <title>Persicimonas caeni gen. nov., sp. nov., a predatory bacterium isolated from solar saltern.</title>
        <authorList>
            <person name="Wang S."/>
        </authorList>
    </citation>
    <scope>NUCLEOTIDE SEQUENCE [LARGE SCALE GENOMIC DNA]</scope>
    <source>
        <strain evidence="2 3">YN101</strain>
    </source>
</reference>
<accession>A0A5B8YF53</accession>
<evidence type="ECO:0000313" key="3">
    <source>
        <dbReference type="Proteomes" id="UP000315995"/>
    </source>
</evidence>
<dbReference type="AlphaFoldDB" id="A0A4Y6Q3A0"/>
<dbReference type="Proteomes" id="UP000315995">
    <property type="component" value="Chromosome"/>
</dbReference>
<feature type="transmembrane region" description="Helical" evidence="1">
    <location>
        <begin position="12"/>
        <end position="30"/>
    </location>
</feature>
<evidence type="ECO:0008006" key="4">
    <source>
        <dbReference type="Google" id="ProtNLM"/>
    </source>
</evidence>
<evidence type="ECO:0000256" key="1">
    <source>
        <dbReference type="SAM" id="Phobius"/>
    </source>
</evidence>
<accession>A0A4Y6Q3A0</accession>
<gene>
    <name evidence="2" type="ORF">FIV42_24430</name>
</gene>
<dbReference type="EMBL" id="CP041186">
    <property type="protein sequence ID" value="QDG54959.1"/>
    <property type="molecule type" value="Genomic_DNA"/>
</dbReference>
<feature type="transmembrane region" description="Helical" evidence="1">
    <location>
        <begin position="42"/>
        <end position="62"/>
    </location>
</feature>
<keyword evidence="1" id="KW-0472">Membrane</keyword>
<evidence type="ECO:0000313" key="2">
    <source>
        <dbReference type="EMBL" id="QDG54959.1"/>
    </source>
</evidence>
<sequence length="76" mass="8527">MRDDGLERPEHQPGMALLLSLILCGTGQIYNGEVSKGIMMMVLCFLLWFVLLGWVVHIWSIVDSVVVAERLNRKAG</sequence>
<name>A0A4Y6Q3A0_PERCE</name>
<keyword evidence="1" id="KW-0812">Transmembrane</keyword>